<evidence type="ECO:0000256" key="4">
    <source>
        <dbReference type="ARBA" id="ARBA00022490"/>
    </source>
</evidence>
<dbReference type="PANTHER" id="PTHR33540">
    <property type="entry name" value="TRNA THREONYLCARBAMOYLADENOSINE BIOSYNTHESIS PROTEIN TSAE"/>
    <property type="match status" value="1"/>
</dbReference>
<evidence type="ECO:0000313" key="13">
    <source>
        <dbReference type="EMBL" id="PRZ30785.1"/>
    </source>
</evidence>
<gene>
    <name evidence="13" type="ORF">CLV47_12927</name>
</gene>
<keyword evidence="9" id="KW-0460">Magnesium</keyword>
<name>A0A2T0Z364_9ACTN</name>
<dbReference type="GO" id="GO:0005524">
    <property type="term" value="F:ATP binding"/>
    <property type="evidence" value="ECO:0007669"/>
    <property type="project" value="UniProtKB-KW"/>
</dbReference>
<evidence type="ECO:0000256" key="5">
    <source>
        <dbReference type="ARBA" id="ARBA00022694"/>
    </source>
</evidence>
<evidence type="ECO:0000256" key="9">
    <source>
        <dbReference type="ARBA" id="ARBA00022842"/>
    </source>
</evidence>
<sequence length="180" mass="19088">MSPVPHRGPGKPVQPGPHIELSSSPSATYLPDRAATLKYGSALAQILGRGDLLILRGLLGAGKTTLVQGIGSGLGVTDPITSPTFVIARVHRDGRVPLLHADAYRLGGIEELDDLDLDMDLEDAVTVVEWGEGIAEHLAEAYLLVDLDRESLDAGDGRMISLHPHGGTWDERLAGFGWSA</sequence>
<dbReference type="GO" id="GO:0005737">
    <property type="term" value="C:cytoplasm"/>
    <property type="evidence" value="ECO:0007669"/>
    <property type="project" value="UniProtKB-SubCell"/>
</dbReference>
<keyword evidence="14" id="KW-1185">Reference proteome</keyword>
<dbReference type="Pfam" id="PF02367">
    <property type="entry name" value="TsaE"/>
    <property type="match status" value="1"/>
</dbReference>
<evidence type="ECO:0000256" key="12">
    <source>
        <dbReference type="SAM" id="MobiDB-lite"/>
    </source>
</evidence>
<protein>
    <recommendedName>
        <fullName evidence="3">tRNA threonylcarbamoyladenosine biosynthesis protein TsaE</fullName>
    </recommendedName>
    <alternativeName>
        <fullName evidence="11">t(6)A37 threonylcarbamoyladenosine biosynthesis protein TsaE</fullName>
    </alternativeName>
</protein>
<evidence type="ECO:0000256" key="2">
    <source>
        <dbReference type="ARBA" id="ARBA00007599"/>
    </source>
</evidence>
<evidence type="ECO:0000256" key="10">
    <source>
        <dbReference type="ARBA" id="ARBA00024908"/>
    </source>
</evidence>
<dbReference type="OrthoDB" id="9800307at2"/>
<keyword evidence="7" id="KW-0547">Nucleotide-binding</keyword>
<comment type="function">
    <text evidence="10">Required for the formation of a threonylcarbamoyl group on adenosine at position 37 (t(6)A37) in tRNAs that read codons beginning with adenine. Is involved in the transfer of the threonylcarbamoyl moiety of threonylcarbamoyl-AMP (TC-AMP) to the N6 group of A37, together with TsaD and TsaB. TsaE seems to play an indirect role in the t(6)A biosynthesis pathway, possibly in regulating the core enzymatic function of TsaD.</text>
</comment>
<dbReference type="GO" id="GO:0046872">
    <property type="term" value="F:metal ion binding"/>
    <property type="evidence" value="ECO:0007669"/>
    <property type="project" value="UniProtKB-KW"/>
</dbReference>
<dbReference type="NCBIfam" id="TIGR00150">
    <property type="entry name" value="T6A_YjeE"/>
    <property type="match status" value="1"/>
</dbReference>
<dbReference type="GO" id="GO:0002949">
    <property type="term" value="P:tRNA threonylcarbamoyladenosine modification"/>
    <property type="evidence" value="ECO:0007669"/>
    <property type="project" value="InterPro"/>
</dbReference>
<evidence type="ECO:0000256" key="1">
    <source>
        <dbReference type="ARBA" id="ARBA00004496"/>
    </source>
</evidence>
<keyword evidence="8" id="KW-0067">ATP-binding</keyword>
<accession>A0A2T0Z364</accession>
<evidence type="ECO:0000256" key="7">
    <source>
        <dbReference type="ARBA" id="ARBA00022741"/>
    </source>
</evidence>
<dbReference type="Gene3D" id="3.40.50.300">
    <property type="entry name" value="P-loop containing nucleotide triphosphate hydrolases"/>
    <property type="match status" value="1"/>
</dbReference>
<reference evidence="13 14" key="1">
    <citation type="submission" date="2018-03" db="EMBL/GenBank/DDBJ databases">
        <title>Genomic Encyclopedia of Archaeal and Bacterial Type Strains, Phase II (KMG-II): from individual species to whole genera.</title>
        <authorList>
            <person name="Goeker M."/>
        </authorList>
    </citation>
    <scope>NUCLEOTIDE SEQUENCE [LARGE SCALE GENOMIC DNA]</scope>
    <source>
        <strain evidence="13 14">DSM 100065</strain>
    </source>
</reference>
<dbReference type="RefSeq" id="WP_106351072.1">
    <property type="nucleotide sequence ID" value="NZ_PVUE01000029.1"/>
</dbReference>
<dbReference type="SUPFAM" id="SSF52540">
    <property type="entry name" value="P-loop containing nucleoside triphosphate hydrolases"/>
    <property type="match status" value="1"/>
</dbReference>
<dbReference type="AlphaFoldDB" id="A0A2T0Z364"/>
<evidence type="ECO:0000256" key="3">
    <source>
        <dbReference type="ARBA" id="ARBA00019010"/>
    </source>
</evidence>
<dbReference type="InterPro" id="IPR027417">
    <property type="entry name" value="P-loop_NTPase"/>
</dbReference>
<evidence type="ECO:0000256" key="8">
    <source>
        <dbReference type="ARBA" id="ARBA00022840"/>
    </source>
</evidence>
<evidence type="ECO:0000313" key="14">
    <source>
        <dbReference type="Proteomes" id="UP000237752"/>
    </source>
</evidence>
<feature type="region of interest" description="Disordered" evidence="12">
    <location>
        <begin position="1"/>
        <end position="25"/>
    </location>
</feature>
<comment type="similarity">
    <text evidence="2">Belongs to the TsaE family.</text>
</comment>
<keyword evidence="5" id="KW-0819">tRNA processing</keyword>
<proteinExistence type="inferred from homology"/>
<comment type="caution">
    <text evidence="13">The sequence shown here is derived from an EMBL/GenBank/DDBJ whole genome shotgun (WGS) entry which is preliminary data.</text>
</comment>
<dbReference type="EMBL" id="PVUE01000029">
    <property type="protein sequence ID" value="PRZ30785.1"/>
    <property type="molecule type" value="Genomic_DNA"/>
</dbReference>
<dbReference type="Proteomes" id="UP000237752">
    <property type="component" value="Unassembled WGS sequence"/>
</dbReference>
<evidence type="ECO:0000256" key="11">
    <source>
        <dbReference type="ARBA" id="ARBA00032441"/>
    </source>
</evidence>
<dbReference type="PANTHER" id="PTHR33540:SF2">
    <property type="entry name" value="TRNA THREONYLCARBAMOYLADENOSINE BIOSYNTHESIS PROTEIN TSAE"/>
    <property type="match status" value="1"/>
</dbReference>
<keyword evidence="4" id="KW-0963">Cytoplasm</keyword>
<dbReference type="InterPro" id="IPR003442">
    <property type="entry name" value="T6A_TsaE"/>
</dbReference>
<comment type="subcellular location">
    <subcellularLocation>
        <location evidence="1">Cytoplasm</location>
    </subcellularLocation>
</comment>
<organism evidence="13 14">
    <name type="scientific">Antricoccus suffuscus</name>
    <dbReference type="NCBI Taxonomy" id="1629062"/>
    <lineage>
        <taxon>Bacteria</taxon>
        <taxon>Bacillati</taxon>
        <taxon>Actinomycetota</taxon>
        <taxon>Actinomycetes</taxon>
        <taxon>Geodermatophilales</taxon>
        <taxon>Antricoccaceae</taxon>
        <taxon>Antricoccus</taxon>
    </lineage>
</organism>
<evidence type="ECO:0000256" key="6">
    <source>
        <dbReference type="ARBA" id="ARBA00022723"/>
    </source>
</evidence>
<keyword evidence="6" id="KW-0479">Metal-binding</keyword>